<evidence type="ECO:0000313" key="2">
    <source>
        <dbReference type="Proteomes" id="UP000067206"/>
    </source>
</evidence>
<name>A0A0M4MF22_BIFLI</name>
<dbReference type="EMBL" id="CP010411">
    <property type="protein sequence ID" value="ALE08242.1"/>
    <property type="molecule type" value="Genomic_DNA"/>
</dbReference>
<organism evidence="1 2">
    <name type="scientific">Bifidobacterium longum subsp. infantis</name>
    <dbReference type="NCBI Taxonomy" id="1682"/>
    <lineage>
        <taxon>Bacteria</taxon>
        <taxon>Bacillati</taxon>
        <taxon>Actinomycetota</taxon>
        <taxon>Actinomycetes</taxon>
        <taxon>Bifidobacteriales</taxon>
        <taxon>Bifidobacteriaceae</taxon>
        <taxon>Bifidobacterium</taxon>
    </lineage>
</organism>
<proteinExistence type="predicted"/>
<gene>
    <name evidence="1" type="ORF">RY67_166</name>
</gene>
<evidence type="ECO:0000313" key="1">
    <source>
        <dbReference type="EMBL" id="ALE08242.1"/>
    </source>
</evidence>
<protein>
    <submittedName>
        <fullName evidence="1">Uncharacterized protein</fullName>
    </submittedName>
</protein>
<accession>A0A0M4MF22</accession>
<reference evidence="1 2" key="1">
    <citation type="submission" date="2014-12" db="EMBL/GenBank/DDBJ databases">
        <title>Complete genome sequence of Bifidobacterium longum subsp. infantis BT1.</title>
        <authorList>
            <person name="Kim J.F."/>
            <person name="Kwak M.-J."/>
        </authorList>
    </citation>
    <scope>NUCLEOTIDE SEQUENCE [LARGE SCALE GENOMIC DNA]</scope>
    <source>
        <strain evidence="1 2">BT1</strain>
    </source>
</reference>
<sequence length="43" mass="4619">MRVHGEYSMNALALSLSIVKRASPETGNARKLRNLGIAVGHVT</sequence>
<dbReference type="PATRIC" id="fig|1682.24.peg.164"/>
<dbReference type="AlphaFoldDB" id="A0A0M4MF22"/>
<dbReference type="Proteomes" id="UP000067206">
    <property type="component" value="Chromosome"/>
</dbReference>